<dbReference type="EMBL" id="FO203512">
    <property type="protein sequence ID" value="CCK76673.1"/>
    <property type="molecule type" value="Genomic_DNA"/>
</dbReference>
<proteinExistence type="predicted"/>
<organism evidence="2 3">
    <name type="scientific">Oleispira antarctica RB-8</name>
    <dbReference type="NCBI Taxonomy" id="698738"/>
    <lineage>
        <taxon>Bacteria</taxon>
        <taxon>Pseudomonadati</taxon>
        <taxon>Pseudomonadota</taxon>
        <taxon>Gammaproteobacteria</taxon>
        <taxon>Oceanospirillales</taxon>
        <taxon>Oceanospirillaceae</taxon>
        <taxon>Oleispira</taxon>
    </lineage>
</organism>
<evidence type="ECO:0000313" key="3">
    <source>
        <dbReference type="Proteomes" id="UP000032749"/>
    </source>
</evidence>
<evidence type="ECO:0000256" key="1">
    <source>
        <dbReference type="SAM" id="Phobius"/>
    </source>
</evidence>
<dbReference type="Proteomes" id="UP000032749">
    <property type="component" value="Chromosome"/>
</dbReference>
<dbReference type="STRING" id="698738.OLEAN_C24970"/>
<keyword evidence="1" id="KW-0472">Membrane</keyword>
<dbReference type="KEGG" id="oai:OLEAN_C24970"/>
<dbReference type="HOGENOM" id="CLU_1426691_0_0_6"/>
<accession>R4YT37</accession>
<evidence type="ECO:0000313" key="2">
    <source>
        <dbReference type="EMBL" id="CCK76673.1"/>
    </source>
</evidence>
<gene>
    <name evidence="2" type="ORF">OLEAN_C24970</name>
</gene>
<name>R4YT37_OLEAN</name>
<sequence length="190" mass="21830">MELEILKHKQQSTKQLVDHVLKHCKKIEGAILQNDISTQIEEKLVSIGIASLFMWLVGLLLSLTGFGIPLFLIGLVLSKVINSKVYGKARSEDSLKDEENKLIQLMHSYTKQLKGLKMKVGLASKRNQVLFSEYPQRKVELENLAQEIKNLDIKHLSIKYRTVYSKLVNSQNSLFMHLDHAYKIKRQESL</sequence>
<keyword evidence="1" id="KW-0812">Transmembrane</keyword>
<keyword evidence="3" id="KW-1185">Reference proteome</keyword>
<protein>
    <submittedName>
        <fullName evidence="2">Uncharacterized protein</fullName>
    </submittedName>
</protein>
<reference evidence="2 3" key="1">
    <citation type="journal article" date="2013" name="Nat. Commun.">
        <title>Genome sequence and functional genomic analysis of the oil-degrading bacterium Oleispira antarctica.</title>
        <authorList>
            <person name="Kube M."/>
            <person name="Chernikova T.N."/>
            <person name="Al-Ramahi Y."/>
            <person name="Beloqui A."/>
            <person name="Lopez-Cortez N."/>
            <person name="Guazzaroni M.E."/>
            <person name="Heipieper H.J."/>
            <person name="Klages S."/>
            <person name="Kotsyurbenko O.R."/>
            <person name="Langer I."/>
            <person name="Nechitaylo T.Y."/>
            <person name="Lunsdorf H."/>
            <person name="Fernandez M."/>
            <person name="Juarez S."/>
            <person name="Ciordia S."/>
            <person name="Singer A."/>
            <person name="Kagan O."/>
            <person name="Egorova O."/>
            <person name="Petit P.A."/>
            <person name="Stogios P."/>
            <person name="Kim Y."/>
            <person name="Tchigvintsev A."/>
            <person name="Flick R."/>
            <person name="Denaro R."/>
            <person name="Genovese M."/>
            <person name="Albar J.P."/>
            <person name="Reva O.N."/>
            <person name="Martinez-Gomariz M."/>
            <person name="Tran H."/>
            <person name="Ferrer M."/>
            <person name="Savchenko A."/>
            <person name="Yakunin A.F."/>
            <person name="Yakimov M.M."/>
            <person name="Golyshina O.V."/>
            <person name="Reinhardt R."/>
            <person name="Golyshin P.N."/>
        </authorList>
    </citation>
    <scope>NUCLEOTIDE SEQUENCE [LARGE SCALE GENOMIC DNA]</scope>
</reference>
<keyword evidence="1" id="KW-1133">Transmembrane helix</keyword>
<dbReference type="AlphaFoldDB" id="R4YT37"/>
<feature type="transmembrane region" description="Helical" evidence="1">
    <location>
        <begin position="52"/>
        <end position="77"/>
    </location>
</feature>